<dbReference type="Proteomes" id="UP001630127">
    <property type="component" value="Unassembled WGS sequence"/>
</dbReference>
<dbReference type="SUPFAM" id="SSF54171">
    <property type="entry name" value="DNA-binding domain"/>
    <property type="match status" value="1"/>
</dbReference>
<evidence type="ECO:0000256" key="5">
    <source>
        <dbReference type="ARBA" id="ARBA00023163"/>
    </source>
</evidence>
<organism evidence="8 9">
    <name type="scientific">Cinchona calisaya</name>
    <dbReference type="NCBI Taxonomy" id="153742"/>
    <lineage>
        <taxon>Eukaryota</taxon>
        <taxon>Viridiplantae</taxon>
        <taxon>Streptophyta</taxon>
        <taxon>Embryophyta</taxon>
        <taxon>Tracheophyta</taxon>
        <taxon>Spermatophyta</taxon>
        <taxon>Magnoliopsida</taxon>
        <taxon>eudicotyledons</taxon>
        <taxon>Gunneridae</taxon>
        <taxon>Pentapetalae</taxon>
        <taxon>asterids</taxon>
        <taxon>lamiids</taxon>
        <taxon>Gentianales</taxon>
        <taxon>Rubiaceae</taxon>
        <taxon>Cinchonoideae</taxon>
        <taxon>Cinchoneae</taxon>
        <taxon>Cinchona</taxon>
    </lineage>
</organism>
<comment type="caution">
    <text evidence="8">The sequence shown here is derived from an EMBL/GenBank/DDBJ whole genome shotgun (WGS) entry which is preliminary data.</text>
</comment>
<dbReference type="AlphaFoldDB" id="A0ABD2ZBK7"/>
<dbReference type="Pfam" id="PF00847">
    <property type="entry name" value="AP2"/>
    <property type="match status" value="1"/>
</dbReference>
<evidence type="ECO:0000256" key="1">
    <source>
        <dbReference type="ARBA" id="ARBA00004123"/>
    </source>
</evidence>
<feature type="domain" description="AP2/ERF" evidence="7">
    <location>
        <begin position="96"/>
        <end position="154"/>
    </location>
</feature>
<name>A0ABD2ZBK7_9GENT</name>
<protein>
    <recommendedName>
        <fullName evidence="7">AP2/ERF domain-containing protein</fullName>
    </recommendedName>
</protein>
<dbReference type="GO" id="GO:0003677">
    <property type="term" value="F:DNA binding"/>
    <property type="evidence" value="ECO:0007669"/>
    <property type="project" value="UniProtKB-KW"/>
</dbReference>
<sequence length="202" mass="22799">MDSNLALLAFVEHHLLNDSEFSNIFSELEFSDAQICNPSTQLVEIEEGGLIMANPCTSKNCSSEWKVEQKLHEEVVKQEEPNIVCGARKAPTEWTRYRGVRRRTWGKFAAEIRNPEKKGSRIWLGTYETPEDAALAYDQAAFEMRGAKAKLNFPNLIGSTNKVQPARVNPRKRLLEESSSVSCFSTEIDVPKKGKFEVSSMI</sequence>
<gene>
    <name evidence="8" type="ORF">ACH5RR_023762</name>
</gene>
<dbReference type="GO" id="GO:0005634">
    <property type="term" value="C:nucleus"/>
    <property type="evidence" value="ECO:0007669"/>
    <property type="project" value="UniProtKB-SubCell"/>
</dbReference>
<dbReference type="GO" id="GO:0006952">
    <property type="term" value="P:defense response"/>
    <property type="evidence" value="ECO:0007669"/>
    <property type="project" value="UniProtKB-KW"/>
</dbReference>
<evidence type="ECO:0000259" key="7">
    <source>
        <dbReference type="PROSITE" id="PS51032"/>
    </source>
</evidence>
<dbReference type="PANTHER" id="PTHR31190">
    <property type="entry name" value="DNA-BINDING DOMAIN"/>
    <property type="match status" value="1"/>
</dbReference>
<evidence type="ECO:0000313" key="9">
    <source>
        <dbReference type="Proteomes" id="UP001630127"/>
    </source>
</evidence>
<evidence type="ECO:0000256" key="4">
    <source>
        <dbReference type="ARBA" id="ARBA00023125"/>
    </source>
</evidence>
<dbReference type="InterPro" id="IPR001471">
    <property type="entry name" value="AP2/ERF_dom"/>
</dbReference>
<evidence type="ECO:0000256" key="3">
    <source>
        <dbReference type="ARBA" id="ARBA00023015"/>
    </source>
</evidence>
<evidence type="ECO:0000256" key="2">
    <source>
        <dbReference type="ARBA" id="ARBA00022821"/>
    </source>
</evidence>
<keyword evidence="3" id="KW-0805">Transcription regulation</keyword>
<keyword evidence="5" id="KW-0804">Transcription</keyword>
<dbReference type="PRINTS" id="PR00367">
    <property type="entry name" value="ETHRSPELEMNT"/>
</dbReference>
<dbReference type="Gene3D" id="3.30.730.10">
    <property type="entry name" value="AP2/ERF domain"/>
    <property type="match status" value="1"/>
</dbReference>
<dbReference type="InterPro" id="IPR036955">
    <property type="entry name" value="AP2/ERF_dom_sf"/>
</dbReference>
<dbReference type="PANTHER" id="PTHR31190:SF287">
    <property type="entry name" value="DEVELOPMENT RELATED ERF PROTEIN"/>
    <property type="match status" value="1"/>
</dbReference>
<evidence type="ECO:0000256" key="6">
    <source>
        <dbReference type="ARBA" id="ARBA00023242"/>
    </source>
</evidence>
<reference evidence="8 9" key="1">
    <citation type="submission" date="2024-11" db="EMBL/GenBank/DDBJ databases">
        <title>A near-complete genome assembly of Cinchona calisaya.</title>
        <authorList>
            <person name="Lian D.C."/>
            <person name="Zhao X.W."/>
            <person name="Wei L."/>
        </authorList>
    </citation>
    <scope>NUCLEOTIDE SEQUENCE [LARGE SCALE GENOMIC DNA]</scope>
    <source>
        <tissue evidence="8">Nenye</tissue>
    </source>
</reference>
<dbReference type="PROSITE" id="PS51032">
    <property type="entry name" value="AP2_ERF"/>
    <property type="match status" value="1"/>
</dbReference>
<dbReference type="InterPro" id="IPR016177">
    <property type="entry name" value="DNA-bd_dom_sf"/>
</dbReference>
<dbReference type="FunFam" id="3.30.730.10:FF:000001">
    <property type="entry name" value="Ethylene-responsive transcription factor 2"/>
    <property type="match status" value="1"/>
</dbReference>
<keyword evidence="9" id="KW-1185">Reference proteome</keyword>
<proteinExistence type="predicted"/>
<keyword evidence="2" id="KW-0611">Plant defense</keyword>
<keyword evidence="6" id="KW-0539">Nucleus</keyword>
<comment type="subcellular location">
    <subcellularLocation>
        <location evidence="1">Nucleus</location>
    </subcellularLocation>
</comment>
<keyword evidence="4" id="KW-0238">DNA-binding</keyword>
<dbReference type="SMART" id="SM00380">
    <property type="entry name" value="AP2"/>
    <property type="match status" value="1"/>
</dbReference>
<dbReference type="EMBL" id="JBJUIK010000010">
    <property type="protein sequence ID" value="KAL3516860.1"/>
    <property type="molecule type" value="Genomic_DNA"/>
</dbReference>
<accession>A0ABD2ZBK7</accession>
<evidence type="ECO:0000313" key="8">
    <source>
        <dbReference type="EMBL" id="KAL3516860.1"/>
    </source>
</evidence>
<dbReference type="InterPro" id="IPR044808">
    <property type="entry name" value="ERF_plant"/>
</dbReference>
<dbReference type="CDD" id="cd00018">
    <property type="entry name" value="AP2"/>
    <property type="match status" value="1"/>
</dbReference>